<organism evidence="3 4">
    <name type="scientific">Pseudomonas putida</name>
    <name type="common">Arthrobacter siderocapsulatus</name>
    <dbReference type="NCBI Taxonomy" id="303"/>
    <lineage>
        <taxon>Bacteria</taxon>
        <taxon>Pseudomonadati</taxon>
        <taxon>Pseudomonadota</taxon>
        <taxon>Gammaproteobacteria</taxon>
        <taxon>Pseudomonadales</taxon>
        <taxon>Pseudomonadaceae</taxon>
        <taxon>Pseudomonas</taxon>
    </lineage>
</organism>
<feature type="signal peptide" evidence="1">
    <location>
        <begin position="1"/>
        <end position="21"/>
    </location>
</feature>
<evidence type="ECO:0000313" key="3">
    <source>
        <dbReference type="EMBL" id="AWY41326.1"/>
    </source>
</evidence>
<keyword evidence="1" id="KW-0732">Signal</keyword>
<proteinExistence type="predicted"/>
<reference evidence="3 4" key="1">
    <citation type="submission" date="2018-05" db="EMBL/GenBank/DDBJ databases">
        <title>Whole genome sequence of Pseudomonas putida JBC17.</title>
        <authorList>
            <person name="Lee Y.H."/>
            <person name="David K."/>
        </authorList>
    </citation>
    <scope>NUCLEOTIDE SEQUENCE [LARGE SCALE GENOMIC DNA]</scope>
    <source>
        <strain evidence="3 4">JBC17</strain>
    </source>
</reference>
<feature type="domain" description="AB hydrolase-1" evidence="2">
    <location>
        <begin position="56"/>
        <end position="308"/>
    </location>
</feature>
<dbReference type="EMBL" id="CP029693">
    <property type="protein sequence ID" value="AWY41326.1"/>
    <property type="molecule type" value="Genomic_DNA"/>
</dbReference>
<protein>
    <submittedName>
        <fullName evidence="3">Alpha/beta hydrolase</fullName>
    </submittedName>
</protein>
<accession>A0A2Z4RK51</accession>
<evidence type="ECO:0000313" key="4">
    <source>
        <dbReference type="Proteomes" id="UP000250299"/>
    </source>
</evidence>
<dbReference type="Proteomes" id="UP000250299">
    <property type="component" value="Chromosome"/>
</dbReference>
<dbReference type="AlphaFoldDB" id="A0A2Z4RK51"/>
<keyword evidence="3" id="KW-0378">Hydrolase</keyword>
<dbReference type="SUPFAM" id="SSF53474">
    <property type="entry name" value="alpha/beta-Hydrolases"/>
    <property type="match status" value="1"/>
</dbReference>
<dbReference type="OrthoDB" id="1094867at2"/>
<evidence type="ECO:0000259" key="2">
    <source>
        <dbReference type="Pfam" id="PF12697"/>
    </source>
</evidence>
<dbReference type="PANTHER" id="PTHR35560:SF3">
    <property type="entry name" value="PEPTIDASE S9 PROLYL OLIGOPEPTIDASE CATALYTIC DOMAIN-CONTAINING PROTEIN"/>
    <property type="match status" value="1"/>
</dbReference>
<feature type="chain" id="PRO_5016318251" evidence="1">
    <location>
        <begin position="22"/>
        <end position="323"/>
    </location>
</feature>
<dbReference type="Pfam" id="PF12697">
    <property type="entry name" value="Abhydrolase_6"/>
    <property type="match status" value="1"/>
</dbReference>
<sequence>MKKWLLVLLLICANPFTNTWAAEQAVKEISPGRLLLKSGEIAVGISPAPSKIERVLIIVHGRPRNAQTYLQSAEHAAELAGQSATTLVIAPQFLNEMDVAQHPVADTVLRWQGNEWMAGGESTAPFRLSSFDALDEIIARLSDRQQFPDVKQIVIAGHSGGAQVVQRYALLGHEQPALEAAGVQLRYVIANPSSYTYFDERRPVAFNHAACPDFNRWKYGLTELPAYAAGQTAAQLQEKYFKRDIVYLLGQQDIDPNHPALDKSCEAKAQGPYRLARGRFYFDYLKRLAPQGLNQQLIEVPGVGHNGEGMLTSPEGQKALFGL</sequence>
<dbReference type="RefSeq" id="WP_110965001.1">
    <property type="nucleotide sequence ID" value="NZ_CP029693.1"/>
</dbReference>
<evidence type="ECO:0000256" key="1">
    <source>
        <dbReference type="SAM" id="SignalP"/>
    </source>
</evidence>
<dbReference type="Gene3D" id="3.40.50.1820">
    <property type="entry name" value="alpha/beta hydrolase"/>
    <property type="match status" value="1"/>
</dbReference>
<dbReference type="InterPro" id="IPR029058">
    <property type="entry name" value="AB_hydrolase_fold"/>
</dbReference>
<dbReference type="PANTHER" id="PTHR35560">
    <property type="entry name" value="BLL0132 PROTEIN"/>
    <property type="match status" value="1"/>
</dbReference>
<dbReference type="InterPro" id="IPR000073">
    <property type="entry name" value="AB_hydrolase_1"/>
</dbReference>
<name>A0A2Z4RK51_PSEPU</name>
<dbReference type="GO" id="GO:0016787">
    <property type="term" value="F:hydrolase activity"/>
    <property type="evidence" value="ECO:0007669"/>
    <property type="project" value="UniProtKB-KW"/>
</dbReference>
<gene>
    <name evidence="3" type="ORF">DKY63_16105</name>
</gene>